<comment type="caution">
    <text evidence="6">The sequence shown here is derived from an EMBL/GenBank/DDBJ whole genome shotgun (WGS) entry which is preliminary data.</text>
</comment>
<dbReference type="EMBL" id="JACDUT010000003">
    <property type="protein sequence ID" value="MBA2874625.1"/>
    <property type="molecule type" value="Genomic_DNA"/>
</dbReference>
<evidence type="ECO:0000256" key="3">
    <source>
        <dbReference type="ARBA" id="ARBA00022845"/>
    </source>
</evidence>
<dbReference type="SUPFAM" id="SSF117130">
    <property type="entry name" value="CsrA-like"/>
    <property type="match status" value="1"/>
</dbReference>
<dbReference type="FunFam" id="2.60.40.4380:FF:000002">
    <property type="entry name" value="Translational regulator CsrA"/>
    <property type="match status" value="1"/>
</dbReference>
<dbReference type="NCBIfam" id="NF002469">
    <property type="entry name" value="PRK01712.1"/>
    <property type="match status" value="1"/>
</dbReference>
<dbReference type="GO" id="GO:0005829">
    <property type="term" value="C:cytosol"/>
    <property type="evidence" value="ECO:0007669"/>
    <property type="project" value="TreeGrafter"/>
</dbReference>
<reference evidence="6 7" key="1">
    <citation type="submission" date="2020-07" db="EMBL/GenBank/DDBJ databases">
        <title>Genomic Encyclopedia of Type Strains, Phase IV (KMG-IV): sequencing the most valuable type-strain genomes for metagenomic binning, comparative biology and taxonomic classification.</title>
        <authorList>
            <person name="Goeker M."/>
        </authorList>
    </citation>
    <scope>NUCLEOTIDE SEQUENCE [LARGE SCALE GENOMIC DNA]</scope>
    <source>
        <strain evidence="6 7">DSM 15730</strain>
    </source>
</reference>
<keyword evidence="4 5" id="KW-0694">RNA-binding</keyword>
<keyword evidence="5" id="KW-1005">Bacterial flagellum biogenesis</keyword>
<keyword evidence="1 5" id="KW-0963">Cytoplasm</keyword>
<dbReference type="Pfam" id="PF02599">
    <property type="entry name" value="CsrA"/>
    <property type="match status" value="1"/>
</dbReference>
<dbReference type="PANTHER" id="PTHR34984:SF1">
    <property type="entry name" value="CARBON STORAGE REGULATOR"/>
    <property type="match status" value="1"/>
</dbReference>
<dbReference type="PANTHER" id="PTHR34984">
    <property type="entry name" value="CARBON STORAGE REGULATOR"/>
    <property type="match status" value="1"/>
</dbReference>
<dbReference type="RefSeq" id="WP_181555508.1">
    <property type="nucleotide sequence ID" value="NZ_JACDUT010000003.1"/>
</dbReference>
<dbReference type="AlphaFoldDB" id="A0A7V9Z5V9"/>
<evidence type="ECO:0000256" key="4">
    <source>
        <dbReference type="ARBA" id="ARBA00022884"/>
    </source>
</evidence>
<dbReference type="Proteomes" id="UP000523087">
    <property type="component" value="Unassembled WGS sequence"/>
</dbReference>
<sequence>MLVLTRKKNESIMIGDSIEIKVLAIEGEQIKLGIIAPKHIDIHRKEIYIAIQEENKQAADVSTNLLQQLKNK</sequence>
<protein>
    <recommendedName>
        <fullName evidence="5">Translational regulator CsrA</fullName>
    </recommendedName>
</protein>
<keyword evidence="3 5" id="KW-0810">Translation regulation</keyword>
<dbReference type="GO" id="GO:1902208">
    <property type="term" value="P:regulation of bacterial-type flagellum assembly"/>
    <property type="evidence" value="ECO:0007669"/>
    <property type="project" value="UniProtKB-UniRule"/>
</dbReference>
<evidence type="ECO:0000313" key="6">
    <source>
        <dbReference type="EMBL" id="MBA2874625.1"/>
    </source>
</evidence>
<keyword evidence="7" id="KW-1185">Reference proteome</keyword>
<evidence type="ECO:0000256" key="2">
    <source>
        <dbReference type="ARBA" id="ARBA00022491"/>
    </source>
</evidence>
<evidence type="ECO:0000256" key="5">
    <source>
        <dbReference type="HAMAP-Rule" id="MF_00167"/>
    </source>
</evidence>
<dbReference type="HAMAP" id="MF_00167">
    <property type="entry name" value="CsrA"/>
    <property type="match status" value="1"/>
</dbReference>
<evidence type="ECO:0000256" key="1">
    <source>
        <dbReference type="ARBA" id="ARBA00022490"/>
    </source>
</evidence>
<proteinExistence type="inferred from homology"/>
<accession>A0A7V9Z5V9</accession>
<comment type="subcellular location">
    <subcellularLocation>
        <location evidence="5">Cytoplasm</location>
    </subcellularLocation>
</comment>
<name>A0A7V9Z5V9_9BACL</name>
<dbReference type="GO" id="GO:0048027">
    <property type="term" value="F:mRNA 5'-UTR binding"/>
    <property type="evidence" value="ECO:0007669"/>
    <property type="project" value="UniProtKB-UniRule"/>
</dbReference>
<dbReference type="Gene3D" id="2.60.40.4380">
    <property type="entry name" value="Translational regulator CsrA"/>
    <property type="match status" value="1"/>
</dbReference>
<evidence type="ECO:0000313" key="7">
    <source>
        <dbReference type="Proteomes" id="UP000523087"/>
    </source>
</evidence>
<dbReference type="NCBIfam" id="TIGR00202">
    <property type="entry name" value="csrA"/>
    <property type="match status" value="1"/>
</dbReference>
<comment type="similarity">
    <text evidence="5">Belongs to the CsrA/RsmA family.</text>
</comment>
<dbReference type="InterPro" id="IPR036107">
    <property type="entry name" value="CsrA_sf"/>
</dbReference>
<gene>
    <name evidence="5" type="primary">csrA</name>
    <name evidence="6" type="ORF">HNR31_001395</name>
</gene>
<keyword evidence="2 5" id="KW-0678">Repressor</keyword>
<dbReference type="GO" id="GO:0045947">
    <property type="term" value="P:negative regulation of translational initiation"/>
    <property type="evidence" value="ECO:0007669"/>
    <property type="project" value="UniProtKB-UniRule"/>
</dbReference>
<dbReference type="GO" id="GO:0006402">
    <property type="term" value="P:mRNA catabolic process"/>
    <property type="evidence" value="ECO:0007669"/>
    <property type="project" value="InterPro"/>
</dbReference>
<comment type="subunit">
    <text evidence="5">Homodimer; the beta-strands of each monomer intercalate to form a hydrophobic core, while the alpha-helices form wings that extend away from the core.</text>
</comment>
<dbReference type="InterPro" id="IPR003751">
    <property type="entry name" value="CsrA"/>
</dbReference>
<organism evidence="6 7">
    <name type="scientific">Thermaerobacillus caldiproteolyticus</name>
    <dbReference type="NCBI Taxonomy" id="247480"/>
    <lineage>
        <taxon>Bacteria</taxon>
        <taxon>Bacillati</taxon>
        <taxon>Bacillota</taxon>
        <taxon>Bacilli</taxon>
        <taxon>Bacillales</taxon>
        <taxon>Anoxybacillaceae</taxon>
        <taxon>Thermaerobacillus</taxon>
    </lineage>
</organism>
<dbReference type="GO" id="GO:0044781">
    <property type="term" value="P:bacterial-type flagellum organization"/>
    <property type="evidence" value="ECO:0007669"/>
    <property type="project" value="UniProtKB-KW"/>
</dbReference>
<dbReference type="GO" id="GO:0006109">
    <property type="term" value="P:regulation of carbohydrate metabolic process"/>
    <property type="evidence" value="ECO:0007669"/>
    <property type="project" value="InterPro"/>
</dbReference>
<comment type="function">
    <text evidence="5">A translational regulator that binds mRNA to regulate translation initiation and/or mRNA stability. Usually binds in the 5'-UTR at or near the Shine-Dalgarno sequence preventing ribosome-binding, thus repressing translation. Its main target seems to be the major flagellin gene, while its function is anatagonized by FliW.</text>
</comment>